<feature type="coiled-coil region" evidence="4">
    <location>
        <begin position="298"/>
        <end position="410"/>
    </location>
</feature>
<dbReference type="STRING" id="50990.A0A4Y7Q4X7"/>
<feature type="compositionally biased region" description="Low complexity" evidence="5">
    <location>
        <begin position="1570"/>
        <end position="1579"/>
    </location>
</feature>
<feature type="coiled-coil region" evidence="4">
    <location>
        <begin position="455"/>
        <end position="559"/>
    </location>
</feature>
<dbReference type="VEuPathDB" id="FungiDB:BD410DRAFT_789007"/>
<feature type="region of interest" description="Disordered" evidence="5">
    <location>
        <begin position="1752"/>
        <end position="1924"/>
    </location>
</feature>
<dbReference type="Proteomes" id="UP000294933">
    <property type="component" value="Unassembled WGS sequence"/>
</dbReference>
<evidence type="ECO:0000259" key="6">
    <source>
        <dbReference type="Pfam" id="PF07926"/>
    </source>
</evidence>
<evidence type="ECO:0000259" key="7">
    <source>
        <dbReference type="Pfam" id="PF25481"/>
    </source>
</evidence>
<feature type="compositionally biased region" description="Low complexity" evidence="5">
    <location>
        <begin position="152"/>
        <end position="168"/>
    </location>
</feature>
<feature type="compositionally biased region" description="Polar residues" evidence="5">
    <location>
        <begin position="1673"/>
        <end position="1682"/>
    </location>
</feature>
<feature type="compositionally biased region" description="Low complexity" evidence="5">
    <location>
        <begin position="1824"/>
        <end position="1835"/>
    </location>
</feature>
<feature type="domain" description="Nucleoprotein TPR/MPL1" evidence="7">
    <location>
        <begin position="230"/>
        <end position="304"/>
    </location>
</feature>
<protein>
    <submittedName>
        <fullName evidence="9">Uncharacterized protein</fullName>
    </submittedName>
</protein>
<sequence>MVAGTRRKSKRVAQPTVSEAEVDGDAASSGGRPSPGPGPSKFSLGSLPSDVSFTALSELLPDVSFESPSPETIIHCYKLVLEQHEQISNFQRDLEDLRAEAERKDVELDQALQDRESAVREMEGAVETAQNELKLAKLEKDEIAASRDALQSQLSAMSSSHSTSSSEVESLRRRTEDREREKRDLMVVVSRLKDDAAQREEEVQTLRDNLKKSRKEHQDLESENRELRSKDTATKFRLDTLTQQLQLSSGETERLNEELSEKVQEFSTYRREKHTEVAQLQAALDSVTLAQNQTSNTLRNLQSSHAAQERELSQSLQKVQDLTGQLADQEAKYSSETSNLRRLVQMMEEREAQAKALVEGIEKDWDGLGAKAAARERELRNQLNEEQQRVEMLEKQLEDMQLVMEKINRGELPLPSSGERSNRATSSLMEFSPSLNMISRMQKSGKTFTEVYADYVRLQEELARKNIEYDRMDRTLSDVLAQIEERAPILAEQRREHERLQAEAFQLASQLTQSLSERDNHASRYREIEQIYVKSEKDNSLLQQQLDDLGRQVQTLLRELGRRDDSSLPADEEMESVAPAENIEQVITNNLVLFRSIPELQTQNQKLLKITRDLGAKLEAEEREYKETLDQEQTEAIREAHEAIQTLQMQLEVQQKSQQSTIQAYAKERDTLKTMLARYEKNVGSSSTSHASGPPQLNGHTPTLPSSDIAGELHEVQTSFDAYRHEIGIDTIKLREEALNYQREANQLGAALAKANAKIEYLNDRQRMAQEQYAIRTRDYDSLSKRNQQLYDQYTRLDIACNHANEELLAANGQIERLRNETANLRAEKRVWAGVQERLVNENATLSIERSRLSDLMTNFQKMHNDIERSGESDRRRLETLVQTLESQADDLRAQLSQERDTVRQVTLQKDIETQELRARLDRTTEELAKARESLVGFETSQKHMQERLDDLAKQVQRSDAKLSVYEHRSTPMNNVTSSSEEGVSQEKQLESEVAELRGALKAAEVDLAAARSHVEQYRDISQASEAALTSLNATLDQYKADTEAEIARRESQERALQEKLEALEQDMVRLSDKNSDLSKTLETERAVFASDKKTLEDTIVDITNAEMSSRSDQTSRQSEVHQLEERAKAAEEKYGQEVLAHADSIKAVKQLKEELSTVRVTIREAHVAADTAKAKLSTSEESWKHQKESLDKECADLRTRCDDLTAQNTLLHQHLENVSLQASRIRQAADSVTINASMDGADDGDVKLAELRSVVGYLRKEKEIVDLQLELSKQENSRLKTKIDHLSHSLEEARVTLTAERERAAESLENSSQHAELLEKINQHNILRESNATLRAESEAHSRRARQLEAQLQKLTSELDPIKEELRVTRAELGEKDRQLGRLEGENRQWKDRNTELLTKYDRIDPHDVQTLRDTIDDLQIDVNKYEHEKQKAAQETESQGKKFQELTSELTTLQNKYETQSLQIQQMRHQLGGLNGTNGDLRKQVKELTQERDNLVKQASSVNADSSTAVTNYNAQIATLNATVETLTEEKAVIEKELADVRSLPVAKDDTSIAALREERDKLLAEKSSWFSSKSTSDQTPSQEQYEASKAEIQKSRDEALGRAKAAEDQLEKLTEQIRNVRAQNDKFQARLAENEQRKNAERERFDALVTSQKQETEKAIAAALEKLRSELQQPNTNSGDVAARHSEELQALESRLKAQHEQQLEARSSELKEAFIDLGRKEVSAKLQLKEKALKNAQERIKVLEAEKKASLNAQGTPSQPSATGVPKPSPLAVTPSGSTSTTTTLPSVPSPSTSSAPTAAASATLPRKPSLTAPAVANSATRGRGLPTRGRGLLGAGRGRGGVPAALNAKPSAGSPVDPASATSTPAASEMSIIGAASKRAREESGTPDSLAKRIKPAEGTSKPVALRRPQPPPPAEPSS</sequence>
<dbReference type="Pfam" id="PF25481">
    <property type="entry name" value="Nucleoprot-TPR"/>
    <property type="match status" value="1"/>
</dbReference>
<feature type="domain" description="NUA/TPR/MLP1-2-like" evidence="8">
    <location>
        <begin position="525"/>
        <end position="623"/>
    </location>
</feature>
<keyword evidence="3" id="KW-0539">Nucleus</keyword>
<feature type="region of interest" description="Disordered" evidence="5">
    <location>
        <begin position="149"/>
        <end position="180"/>
    </location>
</feature>
<feature type="region of interest" description="Disordered" evidence="5">
    <location>
        <begin position="1673"/>
        <end position="1708"/>
    </location>
</feature>
<feature type="region of interest" description="Disordered" evidence="5">
    <location>
        <begin position="206"/>
        <end position="231"/>
    </location>
</feature>
<dbReference type="GO" id="GO:0005643">
    <property type="term" value="C:nuclear pore"/>
    <property type="evidence" value="ECO:0007669"/>
    <property type="project" value="TreeGrafter"/>
</dbReference>
<feature type="compositionally biased region" description="Basic and acidic residues" evidence="5">
    <location>
        <begin position="169"/>
        <end position="180"/>
    </location>
</feature>
<feature type="compositionally biased region" description="Low complexity" evidence="5">
    <location>
        <begin position="1863"/>
        <end position="1873"/>
    </location>
</feature>
<dbReference type="InterPro" id="IPR057974">
    <property type="entry name" value="NUA/TPR/MLP1-2-like_dom"/>
</dbReference>
<evidence type="ECO:0000256" key="5">
    <source>
        <dbReference type="SAM" id="MobiDB-lite"/>
    </source>
</evidence>
<dbReference type="GO" id="GO:0006606">
    <property type="term" value="P:protein import into nucleus"/>
    <property type="evidence" value="ECO:0007669"/>
    <property type="project" value="InterPro"/>
</dbReference>
<accession>A0A4Y7Q4X7</accession>
<dbReference type="InterPro" id="IPR057577">
    <property type="entry name" value="Nucleoprot-TPR/MLP1_dom"/>
</dbReference>
<feature type="coiled-coil region" evidence="4">
    <location>
        <begin position="738"/>
        <end position="772"/>
    </location>
</feature>
<evidence type="ECO:0000256" key="2">
    <source>
        <dbReference type="ARBA" id="ARBA00023054"/>
    </source>
</evidence>
<dbReference type="GO" id="GO:0017056">
    <property type="term" value="F:structural constituent of nuclear pore"/>
    <property type="evidence" value="ECO:0007669"/>
    <property type="project" value="TreeGrafter"/>
</dbReference>
<comment type="subcellular location">
    <subcellularLocation>
        <location evidence="1">Nucleus</location>
    </subcellularLocation>
</comment>
<keyword evidence="2 4" id="KW-0175">Coiled coil</keyword>
<keyword evidence="10" id="KW-1185">Reference proteome</keyword>
<feature type="region of interest" description="Disordered" evidence="5">
    <location>
        <begin position="1"/>
        <end position="46"/>
    </location>
</feature>
<feature type="compositionally biased region" description="Polar residues" evidence="5">
    <location>
        <begin position="1755"/>
        <end position="1766"/>
    </location>
</feature>
<dbReference type="EMBL" id="ML170176">
    <property type="protein sequence ID" value="TDL22268.1"/>
    <property type="molecule type" value="Genomic_DNA"/>
</dbReference>
<feature type="compositionally biased region" description="Basic residues" evidence="5">
    <location>
        <begin position="1"/>
        <end position="11"/>
    </location>
</feature>
<evidence type="ECO:0000313" key="9">
    <source>
        <dbReference type="EMBL" id="TDL22268.1"/>
    </source>
</evidence>
<reference evidence="9 10" key="1">
    <citation type="submission" date="2018-06" db="EMBL/GenBank/DDBJ databases">
        <title>A transcriptomic atlas of mushroom development highlights an independent origin of complex multicellularity.</title>
        <authorList>
            <consortium name="DOE Joint Genome Institute"/>
            <person name="Krizsan K."/>
            <person name="Almasi E."/>
            <person name="Merenyi Z."/>
            <person name="Sahu N."/>
            <person name="Viragh M."/>
            <person name="Koszo T."/>
            <person name="Mondo S."/>
            <person name="Kiss B."/>
            <person name="Balint B."/>
            <person name="Kues U."/>
            <person name="Barry K."/>
            <person name="Hegedus J.C."/>
            <person name="Henrissat B."/>
            <person name="Johnson J."/>
            <person name="Lipzen A."/>
            <person name="Ohm R."/>
            <person name="Nagy I."/>
            <person name="Pangilinan J."/>
            <person name="Yan J."/>
            <person name="Xiong Y."/>
            <person name="Grigoriev I.V."/>
            <person name="Hibbett D.S."/>
            <person name="Nagy L.G."/>
        </authorList>
    </citation>
    <scope>NUCLEOTIDE SEQUENCE [LARGE SCALE GENOMIC DNA]</scope>
    <source>
        <strain evidence="9 10">SZMC22713</strain>
    </source>
</reference>
<gene>
    <name evidence="9" type="ORF">BD410DRAFT_789007</name>
</gene>
<dbReference type="InterPro" id="IPR012929">
    <property type="entry name" value="Nucleoprot-TPR/MLP1-2_dom"/>
</dbReference>
<feature type="coiled-coil region" evidence="4">
    <location>
        <begin position="1332"/>
        <end position="1546"/>
    </location>
</feature>
<evidence type="ECO:0000256" key="4">
    <source>
        <dbReference type="SAM" id="Coils"/>
    </source>
</evidence>
<organism evidence="9 10">
    <name type="scientific">Rickenella mellea</name>
    <dbReference type="NCBI Taxonomy" id="50990"/>
    <lineage>
        <taxon>Eukaryota</taxon>
        <taxon>Fungi</taxon>
        <taxon>Dikarya</taxon>
        <taxon>Basidiomycota</taxon>
        <taxon>Agaricomycotina</taxon>
        <taxon>Agaricomycetes</taxon>
        <taxon>Hymenochaetales</taxon>
        <taxon>Rickenellaceae</taxon>
        <taxon>Rickenella</taxon>
    </lineage>
</organism>
<evidence type="ECO:0000256" key="3">
    <source>
        <dbReference type="ARBA" id="ARBA00023242"/>
    </source>
</evidence>
<dbReference type="PANTHER" id="PTHR18898:SF2">
    <property type="entry name" value="NUCLEOPROTEIN TPR"/>
    <property type="match status" value="1"/>
</dbReference>
<dbReference type="Gene3D" id="1.10.287.1490">
    <property type="match status" value="1"/>
</dbReference>
<feature type="compositionally biased region" description="Pro residues" evidence="5">
    <location>
        <begin position="1914"/>
        <end position="1924"/>
    </location>
</feature>
<feature type="compositionally biased region" description="Gly residues" evidence="5">
    <location>
        <begin position="1836"/>
        <end position="1846"/>
    </location>
</feature>
<feature type="coiled-coil region" evidence="4">
    <location>
        <begin position="875"/>
        <end position="962"/>
    </location>
</feature>
<feature type="compositionally biased region" description="Basic and acidic residues" evidence="5">
    <location>
        <begin position="1685"/>
        <end position="1708"/>
    </location>
</feature>
<evidence type="ECO:0000259" key="8">
    <source>
        <dbReference type="Pfam" id="PF25785"/>
    </source>
</evidence>
<proteinExistence type="predicted"/>
<feature type="region of interest" description="Disordered" evidence="5">
    <location>
        <begin position="1570"/>
        <end position="1591"/>
    </location>
</feature>
<dbReference type="PANTHER" id="PTHR18898">
    <property type="entry name" value="NUCLEOPROTEIN TPR-RELATED"/>
    <property type="match status" value="1"/>
</dbReference>
<feature type="coiled-coil region" evidence="4">
    <location>
        <begin position="1040"/>
        <end position="1081"/>
    </location>
</feature>
<feature type="coiled-coil region" evidence="4">
    <location>
        <begin position="80"/>
        <end position="146"/>
    </location>
</feature>
<feature type="coiled-coil region" evidence="4">
    <location>
        <begin position="801"/>
        <end position="828"/>
    </location>
</feature>
<evidence type="ECO:0000313" key="10">
    <source>
        <dbReference type="Proteomes" id="UP000294933"/>
    </source>
</evidence>
<feature type="compositionally biased region" description="Low complexity" evidence="5">
    <location>
        <begin position="1776"/>
        <end position="1810"/>
    </location>
</feature>
<dbReference type="OrthoDB" id="343070at2759"/>
<feature type="domain" description="Nucleoprotein TPR/MLP1-2" evidence="6">
    <location>
        <begin position="1092"/>
        <end position="1219"/>
    </location>
</feature>
<dbReference type="Pfam" id="PF25785">
    <property type="entry name" value="TPR"/>
    <property type="match status" value="1"/>
</dbReference>
<feature type="region of interest" description="Disordered" evidence="5">
    <location>
        <begin position="681"/>
        <end position="708"/>
    </location>
</feature>
<name>A0A4Y7Q4X7_9AGAM</name>
<dbReference type="Pfam" id="PF07926">
    <property type="entry name" value="TPR_MLP1_2"/>
    <property type="match status" value="1"/>
</dbReference>
<dbReference type="GO" id="GO:0006406">
    <property type="term" value="P:mRNA export from nucleus"/>
    <property type="evidence" value="ECO:0007669"/>
    <property type="project" value="TreeGrafter"/>
</dbReference>
<evidence type="ECO:0000256" key="1">
    <source>
        <dbReference type="ARBA" id="ARBA00004123"/>
    </source>
</evidence>